<feature type="region of interest" description="Disordered" evidence="1">
    <location>
        <begin position="481"/>
        <end position="503"/>
    </location>
</feature>
<dbReference type="PANTHER" id="PTHR35001">
    <property type="entry name" value="COLLAGEN IV NC1 DOMAIN-CONTAINING PROTEIN"/>
    <property type="match status" value="1"/>
</dbReference>
<accession>A0A803VYF0</accession>
<name>A0A803VYF0_FICAL</name>
<dbReference type="AlphaFoldDB" id="A0A803VYF0"/>
<dbReference type="PANTHER" id="PTHR35001:SF3">
    <property type="entry name" value="RIBOSOME-BINDING PROTEIN 1"/>
    <property type="match status" value="1"/>
</dbReference>
<reference evidence="2" key="2">
    <citation type="submission" date="2025-08" db="UniProtKB">
        <authorList>
            <consortium name="Ensembl"/>
        </authorList>
    </citation>
    <scope>IDENTIFICATION</scope>
</reference>
<feature type="region of interest" description="Disordered" evidence="1">
    <location>
        <begin position="52"/>
        <end position="85"/>
    </location>
</feature>
<feature type="compositionally biased region" description="Polar residues" evidence="1">
    <location>
        <begin position="60"/>
        <end position="75"/>
    </location>
</feature>
<feature type="region of interest" description="Disordered" evidence="1">
    <location>
        <begin position="424"/>
        <end position="463"/>
    </location>
</feature>
<reference evidence="2 3" key="1">
    <citation type="journal article" date="2012" name="Nature">
        <title>The genomic landscape of species divergence in Ficedula flycatchers.</title>
        <authorList>
            <person name="Ellegren H."/>
            <person name="Smeds L."/>
            <person name="Burri R."/>
            <person name="Olason P.I."/>
            <person name="Backstrom N."/>
            <person name="Kawakami T."/>
            <person name="Kunstner A."/>
            <person name="Makinen H."/>
            <person name="Nadachowska-Brzyska K."/>
            <person name="Qvarnstrom A."/>
            <person name="Uebbing S."/>
            <person name="Wolf J.B."/>
        </authorList>
    </citation>
    <scope>NUCLEOTIDE SEQUENCE [LARGE SCALE GENOMIC DNA]</scope>
</reference>
<dbReference type="Proteomes" id="UP000016665">
    <property type="component" value="Chromosome 13"/>
</dbReference>
<evidence type="ECO:0000313" key="3">
    <source>
        <dbReference type="Proteomes" id="UP000016665"/>
    </source>
</evidence>
<evidence type="ECO:0000256" key="1">
    <source>
        <dbReference type="SAM" id="MobiDB-lite"/>
    </source>
</evidence>
<evidence type="ECO:0000313" key="2">
    <source>
        <dbReference type="Ensembl" id="ENSFALP00000027756.1"/>
    </source>
</evidence>
<dbReference type="GeneTree" id="ENSGT01120000275126"/>
<sequence length="503" mass="51185">MLCHVIPQWYFLAVDAIGMIILSNCRSGRAAVSEWPNEVRSSRADPLRAVPRRVGEGGSESCTVQPQLPRASSTRAAPEPTSAFPCRENSRAGLAEKGSTAGKRNVLCMHQIRTAYFYSSHFSVFATKCLISAGFATQHSISPGFATPCSISAGFATPHSISAGFATPCSISPGFATPCSISAGFATPHSISAGFATPCSISPGFATPCSISAGFATPHSISAGFATPCSISPGFATPCSISAGFATPHSISAGFATPCSISPGFATPCSISAGFATPHSISAGFATPCSISPGFATPCSISAGFATPHSISAGFATPCSTSPGFATPCSISAGFATPHSISAGFATPCSTSPGFATPCSISAVCHTVLNLTAAFCSQLSLCPLLPSAQTRHRAPLEQAQLQEVAGTGRAEHPKGTQPAQDFWGALSSGNPRETLQGDVPQGGPGAVQGQQPGRNSSAKHRSCSKAQELFQNKVCLERHCNPTPVPRAGTAHPGTPGTASGWS</sequence>
<keyword evidence="3" id="KW-1185">Reference proteome</keyword>
<proteinExistence type="predicted"/>
<protein>
    <submittedName>
        <fullName evidence="2">Uncharacterized protein</fullName>
    </submittedName>
</protein>
<reference evidence="2" key="3">
    <citation type="submission" date="2025-09" db="UniProtKB">
        <authorList>
            <consortium name="Ensembl"/>
        </authorList>
    </citation>
    <scope>IDENTIFICATION</scope>
</reference>
<organism evidence="2 3">
    <name type="scientific">Ficedula albicollis</name>
    <name type="common">Collared flycatcher</name>
    <name type="synonym">Muscicapa albicollis</name>
    <dbReference type="NCBI Taxonomy" id="59894"/>
    <lineage>
        <taxon>Eukaryota</taxon>
        <taxon>Metazoa</taxon>
        <taxon>Chordata</taxon>
        <taxon>Craniata</taxon>
        <taxon>Vertebrata</taxon>
        <taxon>Euteleostomi</taxon>
        <taxon>Archelosauria</taxon>
        <taxon>Archosauria</taxon>
        <taxon>Dinosauria</taxon>
        <taxon>Saurischia</taxon>
        <taxon>Theropoda</taxon>
        <taxon>Coelurosauria</taxon>
        <taxon>Aves</taxon>
        <taxon>Neognathae</taxon>
        <taxon>Neoaves</taxon>
        <taxon>Telluraves</taxon>
        <taxon>Australaves</taxon>
        <taxon>Passeriformes</taxon>
        <taxon>Muscicapidae</taxon>
        <taxon>Ficedula</taxon>
    </lineage>
</organism>
<dbReference type="Ensembl" id="ENSFALT00000029937.1">
    <property type="protein sequence ID" value="ENSFALP00000027756.1"/>
    <property type="gene ID" value="ENSFALG00000025658.1"/>
</dbReference>